<protein>
    <submittedName>
        <fullName evidence="2">Uncharacterized protein</fullName>
    </submittedName>
</protein>
<feature type="compositionally biased region" description="Basic and acidic residues" evidence="1">
    <location>
        <begin position="111"/>
        <end position="120"/>
    </location>
</feature>
<feature type="compositionally biased region" description="Polar residues" evidence="1">
    <location>
        <begin position="11"/>
        <end position="31"/>
    </location>
</feature>
<feature type="compositionally biased region" description="Low complexity" evidence="1">
    <location>
        <begin position="296"/>
        <end position="310"/>
    </location>
</feature>
<dbReference type="GeneID" id="37019514"/>
<dbReference type="RefSeq" id="XP_025355996.1">
    <property type="nucleotide sequence ID" value="XM_025497733.1"/>
</dbReference>
<feature type="compositionally biased region" description="Basic residues" evidence="1">
    <location>
        <begin position="1"/>
        <end position="10"/>
    </location>
</feature>
<reference evidence="2 3" key="1">
    <citation type="journal article" date="2018" name="Mol. Biol. Evol.">
        <title>Broad Genomic Sampling Reveals a Smut Pathogenic Ancestry of the Fungal Clade Ustilaginomycotina.</title>
        <authorList>
            <person name="Kijpornyongpan T."/>
            <person name="Mondo S.J."/>
            <person name="Barry K."/>
            <person name="Sandor L."/>
            <person name="Lee J."/>
            <person name="Lipzen A."/>
            <person name="Pangilinan J."/>
            <person name="LaButti K."/>
            <person name="Hainaut M."/>
            <person name="Henrissat B."/>
            <person name="Grigoriev I.V."/>
            <person name="Spatafora J.W."/>
            <person name="Aime M.C."/>
        </authorList>
    </citation>
    <scope>NUCLEOTIDE SEQUENCE [LARGE SCALE GENOMIC DNA]</scope>
    <source>
        <strain evidence="2 3">MCA 3882</strain>
    </source>
</reference>
<accession>A0A316VEG6</accession>
<evidence type="ECO:0000256" key="1">
    <source>
        <dbReference type="SAM" id="MobiDB-lite"/>
    </source>
</evidence>
<feature type="region of interest" description="Disordered" evidence="1">
    <location>
        <begin position="262"/>
        <end position="331"/>
    </location>
</feature>
<name>A0A316VEG6_9BASI</name>
<dbReference type="InParanoid" id="A0A316VEG6"/>
<dbReference type="Proteomes" id="UP000245771">
    <property type="component" value="Unassembled WGS sequence"/>
</dbReference>
<gene>
    <name evidence="2" type="ORF">FA14DRAFT_155104</name>
</gene>
<organism evidence="2 3">
    <name type="scientific">Meira miltonrushii</name>
    <dbReference type="NCBI Taxonomy" id="1280837"/>
    <lineage>
        <taxon>Eukaryota</taxon>
        <taxon>Fungi</taxon>
        <taxon>Dikarya</taxon>
        <taxon>Basidiomycota</taxon>
        <taxon>Ustilaginomycotina</taxon>
        <taxon>Exobasidiomycetes</taxon>
        <taxon>Exobasidiales</taxon>
        <taxon>Brachybasidiaceae</taxon>
        <taxon>Meira</taxon>
    </lineage>
</organism>
<evidence type="ECO:0000313" key="3">
    <source>
        <dbReference type="Proteomes" id="UP000245771"/>
    </source>
</evidence>
<feature type="compositionally biased region" description="Low complexity" evidence="1">
    <location>
        <begin position="275"/>
        <end position="288"/>
    </location>
</feature>
<dbReference type="OrthoDB" id="10468212at2759"/>
<feature type="region of interest" description="Disordered" evidence="1">
    <location>
        <begin position="1"/>
        <end position="188"/>
    </location>
</feature>
<dbReference type="EMBL" id="KZ819603">
    <property type="protein sequence ID" value="PWN35694.1"/>
    <property type="molecule type" value="Genomic_DNA"/>
</dbReference>
<feature type="compositionally biased region" description="Low complexity" evidence="1">
    <location>
        <begin position="123"/>
        <end position="132"/>
    </location>
</feature>
<proteinExistence type="predicted"/>
<feature type="compositionally biased region" description="Basic and acidic residues" evidence="1">
    <location>
        <begin position="133"/>
        <end position="149"/>
    </location>
</feature>
<keyword evidence="3" id="KW-1185">Reference proteome</keyword>
<evidence type="ECO:0000313" key="2">
    <source>
        <dbReference type="EMBL" id="PWN35694.1"/>
    </source>
</evidence>
<dbReference type="AlphaFoldDB" id="A0A316VEG6"/>
<sequence>MSFTNVHRRSNTTQQSVEQWRSNMTTDSGSLPSWRHRRANSAQASLPLKPVACLPPNPLLAMQKEKSSKQASEPLLNKARQGSSTIESKRHQPTKSIPSLPPIPTSNVRGSRADKVDNWRIKSSTGSASRPSSRYEERRQSTDSLRSKMSEAPSSSGESCSEEEEAKTPKEEQTPQMLPPIRVSMEPGPVEVLPPLRFSMEPAIKGRSPWRFVLPSPKATVEKASFDLKADADEEEGEVTITSFDDLPYWLEGNRDDLIIRMGTSPLKRPHSPSERSSASSIASSEPALDYGDDCSSLASSASASPDLAPRQLDFGLPEDEDNDKTPMAAKHEFALPSFSAAAPLPSHLPLPSFLLRK</sequence>
<feature type="compositionally biased region" description="Low complexity" evidence="1">
    <location>
        <begin position="150"/>
        <end position="159"/>
    </location>
</feature>